<dbReference type="RefSeq" id="WP_153534069.1">
    <property type="nucleotide sequence ID" value="NZ_WEGH01000002.1"/>
</dbReference>
<name>A0A7K0BY68_9ACTN</name>
<feature type="transmembrane region" description="Helical" evidence="1">
    <location>
        <begin position="568"/>
        <end position="585"/>
    </location>
</feature>
<feature type="transmembrane region" description="Helical" evidence="1">
    <location>
        <begin position="475"/>
        <end position="492"/>
    </location>
</feature>
<dbReference type="Proteomes" id="UP000487268">
    <property type="component" value="Unassembled WGS sequence"/>
</dbReference>
<proteinExistence type="predicted"/>
<accession>A0A7K0BY68</accession>
<feature type="transmembrane region" description="Helical" evidence="1">
    <location>
        <begin position="144"/>
        <end position="163"/>
    </location>
</feature>
<organism evidence="2 3">
    <name type="scientific">Actinomadura macrotermitis</name>
    <dbReference type="NCBI Taxonomy" id="2585200"/>
    <lineage>
        <taxon>Bacteria</taxon>
        <taxon>Bacillati</taxon>
        <taxon>Actinomycetota</taxon>
        <taxon>Actinomycetes</taxon>
        <taxon>Streptosporangiales</taxon>
        <taxon>Thermomonosporaceae</taxon>
        <taxon>Actinomadura</taxon>
    </lineage>
</organism>
<gene>
    <name evidence="2" type="ORF">ACRB68_38790</name>
</gene>
<feature type="transmembrane region" description="Helical" evidence="1">
    <location>
        <begin position="169"/>
        <end position="186"/>
    </location>
</feature>
<protein>
    <submittedName>
        <fullName evidence="2">Uncharacterized protein</fullName>
    </submittedName>
</protein>
<keyword evidence="1" id="KW-0812">Transmembrane</keyword>
<feature type="transmembrane region" description="Helical" evidence="1">
    <location>
        <begin position="218"/>
        <end position="234"/>
    </location>
</feature>
<comment type="caution">
    <text evidence="2">The sequence shown here is derived from an EMBL/GenBank/DDBJ whole genome shotgun (WGS) entry which is preliminary data.</text>
</comment>
<dbReference type="NCBIfam" id="NF047321">
    <property type="entry name" value="SCO7613_CTERM"/>
    <property type="match status" value="1"/>
</dbReference>
<feature type="transmembrane region" description="Helical" evidence="1">
    <location>
        <begin position="246"/>
        <end position="268"/>
    </location>
</feature>
<sequence>MLTPCPGCRTPLPALARPSCPLCGLAVDGPAAYELWTVDQQLDRLARRRRDLLAYLYGARENTGQAAAAPVWSVPELTWFGVRNVLLGVGASLLGIAAIVFTLLSWGSLGLLGRALVLLACTAVALGAAWPLVRRGLSATAEAVALVGLLLIILQCVAVRTLLEVDGAWFATGASLLVTALWAGYGRVAPLRLPAPVTLLLAQTPPLFAMIALDVPPAGTALTLVAMSLANLLVRRASTGAVRGLATAAGLLAGLVGTGGALGMAYLASPFAPRFAGVLLAAAAVALAWAYLLDRATAVLAGFALTAALAELLPLPNSWLVAGFAGSALVTAAAARLLPGRPRTTATIGAGLALALAVLWVVPDVLRVVFQAALIAVSPWTGSAVSHTPVIVFAVLAIASAPLLAARPGATAPPIALLLAVHAPGLPYAVRLGLVLTVAGVLAAFAGKHRAAAVGAVVAGAWAAAYALATEPATLAALGALTLIAAACAVRTPALRDAATAFAVLAFAGFVTACGYATGLPRHWSAFGVLAAAALAAALSRRTRRWTEAAALLLMAGGIAMTLGHPAYLSTAFAAAGVIAFGVALRPGHREAGRLGSLLLAAAWWTRLAATGITDPEAYTAPITAALLVIGAVRRRRDPRVSSWKAHGPGLTATLVPSLIAAWAAPDGDRPLLLAAAAFALTLLGGRTRLQAPLLIGAAVLVLDAARQLAPLVADVVRELPGWFPFAVIGLLALAAGATYEQRLRDLRRLRTAVTRMG</sequence>
<dbReference type="EMBL" id="WEGH01000002">
    <property type="protein sequence ID" value="MQY05802.1"/>
    <property type="molecule type" value="Genomic_DNA"/>
</dbReference>
<evidence type="ECO:0000313" key="2">
    <source>
        <dbReference type="EMBL" id="MQY05802.1"/>
    </source>
</evidence>
<reference evidence="2 3" key="1">
    <citation type="submission" date="2019-10" db="EMBL/GenBank/DDBJ databases">
        <title>Actinomadura rubteroloni sp. nov. and Actinomadura macrotermitis sp. nov., isolated from the gut of fungus growing-termite Macrotermes natalensis.</title>
        <authorList>
            <person name="Benndorf R."/>
            <person name="Martin K."/>
            <person name="Kuefner M."/>
            <person name="De Beer W."/>
            <person name="Kaster A.-K."/>
            <person name="Vollmers J."/>
            <person name="Poulsen M."/>
            <person name="Beemelmanns C."/>
        </authorList>
    </citation>
    <scope>NUCLEOTIDE SEQUENCE [LARGE SCALE GENOMIC DNA]</scope>
    <source>
        <strain evidence="2 3">RB68</strain>
    </source>
</reference>
<evidence type="ECO:0000256" key="1">
    <source>
        <dbReference type="SAM" id="Phobius"/>
    </source>
</evidence>
<feature type="transmembrane region" description="Helical" evidence="1">
    <location>
        <begin position="274"/>
        <end position="292"/>
    </location>
</feature>
<evidence type="ECO:0000313" key="3">
    <source>
        <dbReference type="Proteomes" id="UP000487268"/>
    </source>
</evidence>
<feature type="transmembrane region" description="Helical" evidence="1">
    <location>
        <begin position="499"/>
        <end position="518"/>
    </location>
</feature>
<feature type="transmembrane region" description="Helical" evidence="1">
    <location>
        <begin position="297"/>
        <end position="313"/>
    </location>
</feature>
<feature type="transmembrane region" description="Helical" evidence="1">
    <location>
        <begin position="646"/>
        <end position="665"/>
    </location>
</feature>
<keyword evidence="3" id="KW-1185">Reference proteome</keyword>
<feature type="transmembrane region" description="Helical" evidence="1">
    <location>
        <begin position="390"/>
        <end position="406"/>
    </location>
</feature>
<feature type="transmembrane region" description="Helical" evidence="1">
    <location>
        <begin position="345"/>
        <end position="362"/>
    </location>
</feature>
<feature type="transmembrane region" description="Helical" evidence="1">
    <location>
        <begin position="720"/>
        <end position="740"/>
    </location>
</feature>
<feature type="transmembrane region" description="Helical" evidence="1">
    <location>
        <begin position="426"/>
        <end position="445"/>
    </location>
</feature>
<dbReference type="AlphaFoldDB" id="A0A7K0BY68"/>
<keyword evidence="1" id="KW-0472">Membrane</keyword>
<dbReference type="OrthoDB" id="3416299at2"/>
<feature type="transmembrane region" description="Helical" evidence="1">
    <location>
        <begin position="452"/>
        <end position="469"/>
    </location>
</feature>
<feature type="transmembrane region" description="Helical" evidence="1">
    <location>
        <begin position="85"/>
        <end position="106"/>
    </location>
</feature>
<keyword evidence="1" id="KW-1133">Transmembrane helix</keyword>
<dbReference type="InterPro" id="IPR058062">
    <property type="entry name" value="SCO7613_C"/>
</dbReference>
<feature type="transmembrane region" description="Helical" evidence="1">
    <location>
        <begin position="112"/>
        <end position="132"/>
    </location>
</feature>